<sequence length="308" mass="34288">MAPSAKILSCTDQTISLAGTPFESLQEMLPKKVNRKLIFEIGDSCCEMANAIRRTLLSEMPVRHLTAALVDIKTTDPYLIGEAILKRIEMIPVAQSIDPTAKFSVRFENNTDECVDVRSTEILQNGKTKSEDITPDIVICDINPATEFVVSNIYVTESYGYDNSRVSIGSVGYEILDQDFNEPSLMASPSRFRMSIETPGILDPVEMVQKAIDSLIERLKAVEHNSTATVEFGIYKLKIPNETFSIGRLITHYIVQVDKSVSYCASRIPHPSQREVIVDIMHPSGEALYKKAVEMALADLNVLRKIQA</sequence>
<dbReference type="InterPro" id="IPR011263">
    <property type="entry name" value="DNA-dir_RNA_pol_RpoA/D/Rpb3"/>
</dbReference>
<dbReference type="GO" id="GO:0003899">
    <property type="term" value="F:DNA-directed RNA polymerase activity"/>
    <property type="evidence" value="ECO:0007669"/>
    <property type="project" value="InterPro"/>
</dbReference>
<dbReference type="OrthoDB" id="10355707at2759"/>
<evidence type="ECO:0000313" key="3">
    <source>
        <dbReference type="Proteomes" id="UP000694044"/>
    </source>
</evidence>
<proteinExistence type="predicted"/>
<organism evidence="2 3">
    <name type="scientific">Phytophthora pseudosyringae</name>
    <dbReference type="NCBI Taxonomy" id="221518"/>
    <lineage>
        <taxon>Eukaryota</taxon>
        <taxon>Sar</taxon>
        <taxon>Stramenopiles</taxon>
        <taxon>Oomycota</taxon>
        <taxon>Peronosporomycetes</taxon>
        <taxon>Peronosporales</taxon>
        <taxon>Peronosporaceae</taxon>
        <taxon>Phytophthora</taxon>
    </lineage>
</organism>
<dbReference type="EMBL" id="JAGDFM010000980">
    <property type="protein sequence ID" value="KAG7375702.1"/>
    <property type="molecule type" value="Genomic_DNA"/>
</dbReference>
<comment type="caution">
    <text evidence="2">The sequence shown here is derived from an EMBL/GenBank/DDBJ whole genome shotgun (WGS) entry which is preliminary data.</text>
</comment>
<reference evidence="2" key="1">
    <citation type="submission" date="2021-02" db="EMBL/GenBank/DDBJ databases">
        <authorList>
            <person name="Palmer J.M."/>
        </authorList>
    </citation>
    <scope>NUCLEOTIDE SEQUENCE</scope>
    <source>
        <strain evidence="2">SCRP734</strain>
    </source>
</reference>
<dbReference type="Proteomes" id="UP000694044">
    <property type="component" value="Unassembled WGS sequence"/>
</dbReference>
<dbReference type="SMART" id="SM00662">
    <property type="entry name" value="RPOLD"/>
    <property type="match status" value="1"/>
</dbReference>
<gene>
    <name evidence="2" type="ORF">PHYPSEUDO_015568</name>
</gene>
<dbReference type="Pfam" id="PF01193">
    <property type="entry name" value="RNA_pol_L"/>
    <property type="match status" value="1"/>
</dbReference>
<protein>
    <recommendedName>
        <fullName evidence="1">DNA-directed RNA polymerase RpoA/D/Rpb3-type domain-containing protein</fullName>
    </recommendedName>
</protein>
<dbReference type="AlphaFoldDB" id="A0A8T1V340"/>
<dbReference type="GO" id="GO:0006351">
    <property type="term" value="P:DNA-templated transcription"/>
    <property type="evidence" value="ECO:0007669"/>
    <property type="project" value="InterPro"/>
</dbReference>
<keyword evidence="3" id="KW-1185">Reference proteome</keyword>
<evidence type="ECO:0000259" key="1">
    <source>
        <dbReference type="SMART" id="SM00662"/>
    </source>
</evidence>
<feature type="domain" description="DNA-directed RNA polymerase RpoA/D/Rpb3-type" evidence="1">
    <location>
        <begin position="36"/>
        <end position="225"/>
    </location>
</feature>
<name>A0A8T1V340_9STRA</name>
<accession>A0A8T1V340</accession>
<evidence type="ECO:0000313" key="2">
    <source>
        <dbReference type="EMBL" id="KAG7375702.1"/>
    </source>
</evidence>